<dbReference type="Gramene" id="RZC76077">
    <property type="protein sequence ID" value="RZC76077"/>
    <property type="gene ID" value="C5167_001706"/>
</dbReference>
<evidence type="ECO:0000313" key="1">
    <source>
        <dbReference type="EMBL" id="RZC76077.1"/>
    </source>
</evidence>
<gene>
    <name evidence="1" type="ORF">C5167_001706</name>
</gene>
<evidence type="ECO:0000313" key="2">
    <source>
        <dbReference type="Proteomes" id="UP000316621"/>
    </source>
</evidence>
<dbReference type="Proteomes" id="UP000316621">
    <property type="component" value="Chromosome 9"/>
</dbReference>
<name>A0A4Y7KTF5_PAPSO</name>
<dbReference type="EMBL" id="CM010723">
    <property type="protein sequence ID" value="RZC76077.1"/>
    <property type="molecule type" value="Genomic_DNA"/>
</dbReference>
<keyword evidence="2" id="KW-1185">Reference proteome</keyword>
<organism evidence="1 2">
    <name type="scientific">Papaver somniferum</name>
    <name type="common">Opium poppy</name>
    <dbReference type="NCBI Taxonomy" id="3469"/>
    <lineage>
        <taxon>Eukaryota</taxon>
        <taxon>Viridiplantae</taxon>
        <taxon>Streptophyta</taxon>
        <taxon>Embryophyta</taxon>
        <taxon>Tracheophyta</taxon>
        <taxon>Spermatophyta</taxon>
        <taxon>Magnoliopsida</taxon>
        <taxon>Ranunculales</taxon>
        <taxon>Papaveraceae</taxon>
        <taxon>Papaveroideae</taxon>
        <taxon>Papaver</taxon>
    </lineage>
</organism>
<reference evidence="1 2" key="1">
    <citation type="journal article" date="2018" name="Science">
        <title>The opium poppy genome and morphinan production.</title>
        <authorList>
            <person name="Guo L."/>
            <person name="Winzer T."/>
            <person name="Yang X."/>
            <person name="Li Y."/>
            <person name="Ning Z."/>
            <person name="He Z."/>
            <person name="Teodor R."/>
            <person name="Lu Y."/>
            <person name="Bowser T.A."/>
            <person name="Graham I.A."/>
            <person name="Ye K."/>
        </authorList>
    </citation>
    <scope>NUCLEOTIDE SEQUENCE [LARGE SCALE GENOMIC DNA]</scope>
    <source>
        <strain evidence="2">cv. HN1</strain>
        <tissue evidence="1">Leaves</tissue>
    </source>
</reference>
<accession>A0A4Y7KTF5</accession>
<proteinExistence type="predicted"/>
<sequence length="62" mass="6993">MQLMLLKAPSGIANELNRVVVILQRMDYEREQDTNASANKRREAWKAGIGLVPVQVEEEIGI</sequence>
<protein>
    <submittedName>
        <fullName evidence="1">Uncharacterized protein</fullName>
    </submittedName>
</protein>
<dbReference type="AlphaFoldDB" id="A0A4Y7KTF5"/>